<dbReference type="PROSITE" id="PS00067">
    <property type="entry name" value="3HCDH"/>
    <property type="match status" value="1"/>
</dbReference>
<feature type="domain" description="3-hydroxyacyl-CoA dehydrogenase C-terminal" evidence="13">
    <location>
        <begin position="621"/>
        <end position="682"/>
    </location>
</feature>
<keyword evidence="10" id="KW-0456">Lyase</keyword>
<evidence type="ECO:0000259" key="14">
    <source>
        <dbReference type="Pfam" id="PF02737"/>
    </source>
</evidence>
<dbReference type="UniPathway" id="UPA00659"/>
<keyword evidence="11" id="KW-0511">Multifunctional enzyme</keyword>
<comment type="similarity">
    <text evidence="3">In the N-terminal section; belongs to the enoyl-CoA hydratase/isomerase family.</text>
</comment>
<dbReference type="NCBIfam" id="NF008727">
    <property type="entry name" value="PRK11730.1"/>
    <property type="match status" value="1"/>
</dbReference>
<feature type="domain" description="3-hydroxyacyl-CoA dehydrogenase C-terminal" evidence="13">
    <location>
        <begin position="490"/>
        <end position="585"/>
    </location>
</feature>
<dbReference type="Pfam" id="PF00378">
    <property type="entry name" value="ECH_1"/>
    <property type="match status" value="1"/>
</dbReference>
<evidence type="ECO:0000256" key="1">
    <source>
        <dbReference type="ARBA" id="ARBA00005005"/>
    </source>
</evidence>
<keyword evidence="9" id="KW-0443">Lipid metabolism</keyword>
<dbReference type="InterPro" id="IPR006108">
    <property type="entry name" value="3HC_DH_C"/>
</dbReference>
<dbReference type="Proteomes" id="UP000414233">
    <property type="component" value="Unassembled WGS sequence"/>
</dbReference>
<dbReference type="InterPro" id="IPR029045">
    <property type="entry name" value="ClpP/crotonase-like_dom_sf"/>
</dbReference>
<dbReference type="InterPro" id="IPR006176">
    <property type="entry name" value="3-OHacyl-CoA_DH_NAD-bd"/>
</dbReference>
<evidence type="ECO:0000256" key="8">
    <source>
        <dbReference type="ARBA" id="ARBA00023027"/>
    </source>
</evidence>
<organism evidence="15 16">
    <name type="scientific">Pandoraea terrae</name>
    <dbReference type="NCBI Taxonomy" id="1537710"/>
    <lineage>
        <taxon>Bacteria</taxon>
        <taxon>Pseudomonadati</taxon>
        <taxon>Pseudomonadota</taxon>
        <taxon>Betaproteobacteria</taxon>
        <taxon>Burkholderiales</taxon>
        <taxon>Burkholderiaceae</taxon>
        <taxon>Pandoraea</taxon>
    </lineage>
</organism>
<dbReference type="Gene3D" id="3.90.226.10">
    <property type="entry name" value="2-enoyl-CoA Hydratase, Chain A, domain 1"/>
    <property type="match status" value="1"/>
</dbReference>
<evidence type="ECO:0000256" key="3">
    <source>
        <dbReference type="ARBA" id="ARBA00008750"/>
    </source>
</evidence>
<keyword evidence="16" id="KW-1185">Reference proteome</keyword>
<evidence type="ECO:0000256" key="6">
    <source>
        <dbReference type="ARBA" id="ARBA00022963"/>
    </source>
</evidence>
<dbReference type="GO" id="GO:0004300">
    <property type="term" value="F:enoyl-CoA hydratase activity"/>
    <property type="evidence" value="ECO:0007669"/>
    <property type="project" value="UniProtKB-EC"/>
</dbReference>
<dbReference type="Pfam" id="PF00725">
    <property type="entry name" value="3HCDH"/>
    <property type="match status" value="2"/>
</dbReference>
<evidence type="ECO:0000256" key="12">
    <source>
        <dbReference type="ARBA" id="ARBA00049556"/>
    </source>
</evidence>
<dbReference type="GO" id="GO:0006635">
    <property type="term" value="P:fatty acid beta-oxidation"/>
    <property type="evidence" value="ECO:0007669"/>
    <property type="project" value="UniProtKB-UniPathway"/>
</dbReference>
<dbReference type="SUPFAM" id="SSF51735">
    <property type="entry name" value="NAD(P)-binding Rossmann-fold domains"/>
    <property type="match status" value="1"/>
</dbReference>
<evidence type="ECO:0000256" key="5">
    <source>
        <dbReference type="ARBA" id="ARBA00022832"/>
    </source>
</evidence>
<dbReference type="SUPFAM" id="SSF52096">
    <property type="entry name" value="ClpP/crotonase"/>
    <property type="match status" value="1"/>
</dbReference>
<evidence type="ECO:0000256" key="7">
    <source>
        <dbReference type="ARBA" id="ARBA00023002"/>
    </source>
</evidence>
<dbReference type="PANTHER" id="PTHR43612:SF3">
    <property type="entry name" value="TRIFUNCTIONAL ENZYME SUBUNIT ALPHA, MITOCHONDRIAL"/>
    <property type="match status" value="1"/>
</dbReference>
<proteinExistence type="inferred from homology"/>
<evidence type="ECO:0000256" key="10">
    <source>
        <dbReference type="ARBA" id="ARBA00023239"/>
    </source>
</evidence>
<comment type="catalytic activity">
    <reaction evidence="12">
        <text>a (3S)-3-hydroxyacyl-CoA + NAD(+) = a 3-oxoacyl-CoA + NADH + H(+)</text>
        <dbReference type="Rhea" id="RHEA:22432"/>
        <dbReference type="ChEBI" id="CHEBI:15378"/>
        <dbReference type="ChEBI" id="CHEBI:57318"/>
        <dbReference type="ChEBI" id="CHEBI:57540"/>
        <dbReference type="ChEBI" id="CHEBI:57945"/>
        <dbReference type="ChEBI" id="CHEBI:90726"/>
        <dbReference type="EC" id="1.1.1.35"/>
    </reaction>
</comment>
<accession>A0A5E4U5C2</accession>
<comment type="similarity">
    <text evidence="2">In the central section; belongs to the 3-hydroxyacyl-CoA dehydrogenase family.</text>
</comment>
<dbReference type="InterPro" id="IPR008927">
    <property type="entry name" value="6-PGluconate_DH-like_C_sf"/>
</dbReference>
<dbReference type="InterPro" id="IPR006180">
    <property type="entry name" value="3-OHacyl-CoA_DH_CS"/>
</dbReference>
<reference evidence="15 16" key="1">
    <citation type="submission" date="2019-08" db="EMBL/GenBank/DDBJ databases">
        <authorList>
            <person name="Peeters C."/>
        </authorList>
    </citation>
    <scope>NUCLEOTIDE SEQUENCE [LARGE SCALE GENOMIC DNA]</scope>
    <source>
        <strain evidence="15 16">LMG 30175</strain>
    </source>
</reference>
<name>A0A5E4U5C2_9BURK</name>
<evidence type="ECO:0000313" key="16">
    <source>
        <dbReference type="Proteomes" id="UP000414233"/>
    </source>
</evidence>
<dbReference type="CDD" id="cd06558">
    <property type="entry name" value="crotonase-like"/>
    <property type="match status" value="1"/>
</dbReference>
<keyword evidence="8" id="KW-0520">NAD</keyword>
<dbReference type="EC" id="4.2.1.17" evidence="4"/>
<sequence length="708" mass="74664">MRLQRLDGGIIELVFDRQGDAINKLDATTIRELGEATRIIAAAAGVAGLLVSSAKDAFVVGADITEFGETFRLPMPELAAHVARSNLVLTAFEDLDVPSVMAINGYALGGGLELALSGSIRVMSDTARIGLPEVSLGLLPGLGGTSRLPRVAGAAVALDWITGGKPSGAQAALEAGVADRTSPPQALRETALAVLGDAIAGRIDWRAAQQRKRRPLTMESTERKALFDTALAKVRKASPKHQPAAAAAVQLLAEAATLDRAGALHAEAQAFANIAKTQAAGALVQTFLSGQSVKKLVKQHARTARPVKQLAVLGAGIMGGGIAYTSALGGTPVLLKDIAQEQLELGIGEAGKLLAKQVRNGRKTQEQADAILASIHPQLDEAGFDAAELVIEAVVENIGVKRKVLSDLETKIRADAVIASNTSSLLIDDIARGLARPENFVGMHFFNPVPAMPLVEIVRGSRSTDAAVSTAVTFAAAMGKTPIVVKDCPGFLVNRLLAAYVRAFLKLLADGADFECIDRVMEDFGWPMGPAYLQDVIGMDTGCHAVEIVFGGYPERMPPLDDNALKLMVRHRRLGQKNGIGFYRYDAAHGSKPRRSAAPDTHDLLAQLSGGRRIELTDAEIVERMMLPMLIEAAHALEDGVVATPAELDMALLLGVGFPTYLGGILKYADSLGLRQIVGRADALAAFGPAYVPTAGMRDMAARGATYY</sequence>
<dbReference type="EMBL" id="CABPRZ010000006">
    <property type="protein sequence ID" value="VVD94971.1"/>
    <property type="molecule type" value="Genomic_DNA"/>
</dbReference>
<keyword evidence="7" id="KW-0560">Oxidoreductase</keyword>
<dbReference type="Gene3D" id="3.40.50.720">
    <property type="entry name" value="NAD(P)-binding Rossmann-like Domain"/>
    <property type="match status" value="1"/>
</dbReference>
<evidence type="ECO:0000259" key="13">
    <source>
        <dbReference type="Pfam" id="PF00725"/>
    </source>
</evidence>
<comment type="pathway">
    <text evidence="1">Lipid metabolism; fatty acid beta-oxidation.</text>
</comment>
<dbReference type="Pfam" id="PF02737">
    <property type="entry name" value="3HCDH_N"/>
    <property type="match status" value="1"/>
</dbReference>
<evidence type="ECO:0000256" key="11">
    <source>
        <dbReference type="ARBA" id="ARBA00023268"/>
    </source>
</evidence>
<dbReference type="InterPro" id="IPR050136">
    <property type="entry name" value="FA_oxidation_alpha_subunit"/>
</dbReference>
<evidence type="ECO:0000313" key="15">
    <source>
        <dbReference type="EMBL" id="VVD94971.1"/>
    </source>
</evidence>
<gene>
    <name evidence="15" type="ORF">PTE30175_01753</name>
</gene>
<dbReference type="InterPro" id="IPR001753">
    <property type="entry name" value="Enoyl-CoA_hydra/iso"/>
</dbReference>
<keyword evidence="5" id="KW-0276">Fatty acid metabolism</keyword>
<evidence type="ECO:0000256" key="2">
    <source>
        <dbReference type="ARBA" id="ARBA00007005"/>
    </source>
</evidence>
<dbReference type="GO" id="GO:0070403">
    <property type="term" value="F:NAD+ binding"/>
    <property type="evidence" value="ECO:0007669"/>
    <property type="project" value="InterPro"/>
</dbReference>
<keyword evidence="6" id="KW-0442">Lipid degradation</keyword>
<evidence type="ECO:0000256" key="4">
    <source>
        <dbReference type="ARBA" id="ARBA00012076"/>
    </source>
</evidence>
<dbReference type="InterPro" id="IPR036291">
    <property type="entry name" value="NAD(P)-bd_dom_sf"/>
</dbReference>
<dbReference type="SUPFAM" id="SSF48179">
    <property type="entry name" value="6-phosphogluconate dehydrogenase C-terminal domain-like"/>
    <property type="match status" value="2"/>
</dbReference>
<protein>
    <recommendedName>
        <fullName evidence="4">enoyl-CoA hydratase</fullName>
        <ecNumber evidence="4">4.2.1.17</ecNumber>
    </recommendedName>
</protein>
<dbReference type="Gene3D" id="1.10.1040.50">
    <property type="match status" value="1"/>
</dbReference>
<dbReference type="GO" id="GO:0016509">
    <property type="term" value="F:long-chain (3S)-3-hydroxyacyl-CoA dehydrogenase (NAD+) activity"/>
    <property type="evidence" value="ECO:0007669"/>
    <property type="project" value="TreeGrafter"/>
</dbReference>
<dbReference type="PANTHER" id="PTHR43612">
    <property type="entry name" value="TRIFUNCTIONAL ENZYME SUBUNIT ALPHA"/>
    <property type="match status" value="1"/>
</dbReference>
<feature type="domain" description="3-hydroxyacyl-CoA dehydrogenase NAD binding" evidence="14">
    <location>
        <begin position="310"/>
        <end position="488"/>
    </location>
</feature>
<dbReference type="AlphaFoldDB" id="A0A5E4U5C2"/>
<dbReference type="FunFam" id="3.40.50.720:FF:000009">
    <property type="entry name" value="Fatty oxidation complex, alpha subunit"/>
    <property type="match status" value="1"/>
</dbReference>
<evidence type="ECO:0000256" key="9">
    <source>
        <dbReference type="ARBA" id="ARBA00023098"/>
    </source>
</evidence>